<protein>
    <submittedName>
        <fullName evidence="1">Uncharacterized protein</fullName>
    </submittedName>
</protein>
<proteinExistence type="predicted"/>
<name>A0A8B6HJA6_MYTGA</name>
<comment type="caution">
    <text evidence="1">The sequence shown here is derived from an EMBL/GenBank/DDBJ whole genome shotgun (WGS) entry which is preliminary data.</text>
</comment>
<dbReference type="Proteomes" id="UP000596742">
    <property type="component" value="Unassembled WGS sequence"/>
</dbReference>
<sequence>METDDEKREQLITESVDIFNHPTGNGTRSNITATLSNLEEAIPSTGYAYSEAQAHVSYNLPVSVILRRQLNVIDSFENEHPYYKDCIKIGIKLVFTDYTFERLVLCNDDCSNVQHIPLPYKPWFITKIDHTTVAVSCSNRHIPIIDIDTGTVTSIIVISGHSEGISYNENNLYVFIDLSEVQVMDLTGKVTRTIPLPSYSTYYIIVINDKLICIDSTSIYCCYLEGKQIWKFEERKYKDLTGLTTDGEGNVYVTDEITNTVLVVSYDGKNSIEVLTESNGLNRPIGIQFDKKENILLVNYRFKGTVVLFDVKVKHTEHE</sequence>
<dbReference type="EMBL" id="UYJE01010118">
    <property type="protein sequence ID" value="VDI79868.1"/>
    <property type="molecule type" value="Genomic_DNA"/>
</dbReference>
<dbReference type="AlphaFoldDB" id="A0A8B6HJA6"/>
<keyword evidence="2" id="KW-1185">Reference proteome</keyword>
<organism evidence="1 2">
    <name type="scientific">Mytilus galloprovincialis</name>
    <name type="common">Mediterranean mussel</name>
    <dbReference type="NCBI Taxonomy" id="29158"/>
    <lineage>
        <taxon>Eukaryota</taxon>
        <taxon>Metazoa</taxon>
        <taxon>Spiralia</taxon>
        <taxon>Lophotrochozoa</taxon>
        <taxon>Mollusca</taxon>
        <taxon>Bivalvia</taxon>
        <taxon>Autobranchia</taxon>
        <taxon>Pteriomorphia</taxon>
        <taxon>Mytilida</taxon>
        <taxon>Mytiloidea</taxon>
        <taxon>Mytilidae</taxon>
        <taxon>Mytilinae</taxon>
        <taxon>Mytilus</taxon>
    </lineage>
</organism>
<dbReference type="SUPFAM" id="SSF63825">
    <property type="entry name" value="YWTD domain"/>
    <property type="match status" value="1"/>
</dbReference>
<evidence type="ECO:0000313" key="1">
    <source>
        <dbReference type="EMBL" id="VDI79868.1"/>
    </source>
</evidence>
<dbReference type="InterPro" id="IPR011042">
    <property type="entry name" value="6-blade_b-propeller_TolB-like"/>
</dbReference>
<accession>A0A8B6HJA6</accession>
<evidence type="ECO:0000313" key="2">
    <source>
        <dbReference type="Proteomes" id="UP000596742"/>
    </source>
</evidence>
<gene>
    <name evidence="1" type="ORF">MGAL_10B034396</name>
</gene>
<dbReference type="OrthoDB" id="10360620at2759"/>
<dbReference type="Gene3D" id="2.120.10.30">
    <property type="entry name" value="TolB, C-terminal domain"/>
    <property type="match status" value="1"/>
</dbReference>
<reference evidence="1" key="1">
    <citation type="submission" date="2018-11" db="EMBL/GenBank/DDBJ databases">
        <authorList>
            <person name="Alioto T."/>
            <person name="Alioto T."/>
        </authorList>
    </citation>
    <scope>NUCLEOTIDE SEQUENCE</scope>
</reference>